<dbReference type="InterPro" id="IPR006683">
    <property type="entry name" value="Thioestr_dom"/>
</dbReference>
<evidence type="ECO:0000256" key="1">
    <source>
        <dbReference type="ARBA" id="ARBA00022801"/>
    </source>
</evidence>
<evidence type="ECO:0000313" key="4">
    <source>
        <dbReference type="EMBL" id="MDR6892399.1"/>
    </source>
</evidence>
<dbReference type="CDD" id="cd03443">
    <property type="entry name" value="PaaI_thioesterase"/>
    <property type="match status" value="1"/>
</dbReference>
<dbReference type="AlphaFoldDB" id="A0AAE3YHS8"/>
<dbReference type="Gene3D" id="3.10.129.10">
    <property type="entry name" value="Hotdog Thioesterase"/>
    <property type="match status" value="1"/>
</dbReference>
<dbReference type="EC" id="3.1.2.-" evidence="4"/>
<dbReference type="GO" id="GO:0016289">
    <property type="term" value="F:acyl-CoA hydrolase activity"/>
    <property type="evidence" value="ECO:0007669"/>
    <property type="project" value="UniProtKB-ARBA"/>
</dbReference>
<dbReference type="RefSeq" id="WP_309851348.1">
    <property type="nucleotide sequence ID" value="NZ_BAAAIU010000003.1"/>
</dbReference>
<reference evidence="4" key="1">
    <citation type="submission" date="2023-07" db="EMBL/GenBank/DDBJ databases">
        <title>Sequencing the genomes of 1000 actinobacteria strains.</title>
        <authorList>
            <person name="Klenk H.-P."/>
        </authorList>
    </citation>
    <scope>NUCLEOTIDE SEQUENCE</scope>
    <source>
        <strain evidence="4">DSM 13988</strain>
    </source>
</reference>
<dbReference type="InterPro" id="IPR029069">
    <property type="entry name" value="HotDog_dom_sf"/>
</dbReference>
<evidence type="ECO:0000256" key="2">
    <source>
        <dbReference type="SAM" id="MobiDB-lite"/>
    </source>
</evidence>
<gene>
    <name evidence="4" type="ORF">J2S35_001339</name>
</gene>
<dbReference type="InterPro" id="IPR052723">
    <property type="entry name" value="Acyl-CoA_thioesterase_PaaI"/>
</dbReference>
<feature type="region of interest" description="Disordered" evidence="2">
    <location>
        <begin position="1"/>
        <end position="49"/>
    </location>
</feature>
<proteinExistence type="predicted"/>
<keyword evidence="1 4" id="KW-0378">Hydrolase</keyword>
<dbReference type="EMBL" id="JAVDUI010000001">
    <property type="protein sequence ID" value="MDR6892399.1"/>
    <property type="molecule type" value="Genomic_DNA"/>
</dbReference>
<dbReference type="NCBIfam" id="TIGR00369">
    <property type="entry name" value="unchar_dom_1"/>
    <property type="match status" value="1"/>
</dbReference>
<dbReference type="Pfam" id="PF03061">
    <property type="entry name" value="4HBT"/>
    <property type="match status" value="1"/>
</dbReference>
<feature type="domain" description="Thioesterase" evidence="3">
    <location>
        <begin position="85"/>
        <end position="160"/>
    </location>
</feature>
<evidence type="ECO:0000259" key="3">
    <source>
        <dbReference type="Pfam" id="PF03061"/>
    </source>
</evidence>
<accession>A0AAE3YHS8</accession>
<keyword evidence="5" id="KW-1185">Reference proteome</keyword>
<name>A0AAE3YHS8_9MICC</name>
<dbReference type="Proteomes" id="UP001247307">
    <property type="component" value="Unassembled WGS sequence"/>
</dbReference>
<comment type="caution">
    <text evidence="4">The sequence shown here is derived from an EMBL/GenBank/DDBJ whole genome shotgun (WGS) entry which is preliminary data.</text>
</comment>
<sequence length="180" mass="18855">MTEQHSPEPGAAPRSDPTPTSPEPVHPEQGPTPHSPGIEMAPGLEPHPMLAGDAASAWMGLRVEDYAPGRAVCSLIPRPEMLNGFGIGHGGMTFALADTAFAIACNDASDHETYTVAQGVDINFLAPVTPGARLRATAERASRPGRSAVFDVTVEQESEGGPVVVALFRGRSRTLPRAGR</sequence>
<dbReference type="PANTHER" id="PTHR42856">
    <property type="entry name" value="ACYL-COENZYME A THIOESTERASE PAAI"/>
    <property type="match status" value="1"/>
</dbReference>
<evidence type="ECO:0000313" key="5">
    <source>
        <dbReference type="Proteomes" id="UP001247307"/>
    </source>
</evidence>
<protein>
    <submittedName>
        <fullName evidence="4">Acyl-CoA thioesterase</fullName>
        <ecNumber evidence="4">3.1.2.-</ecNumber>
    </submittedName>
</protein>
<organism evidence="4 5">
    <name type="scientific">Falsarthrobacter nasiphocae</name>
    <dbReference type="NCBI Taxonomy" id="189863"/>
    <lineage>
        <taxon>Bacteria</taxon>
        <taxon>Bacillati</taxon>
        <taxon>Actinomycetota</taxon>
        <taxon>Actinomycetes</taxon>
        <taxon>Micrococcales</taxon>
        <taxon>Micrococcaceae</taxon>
        <taxon>Falsarthrobacter</taxon>
    </lineage>
</organism>
<dbReference type="SUPFAM" id="SSF54637">
    <property type="entry name" value="Thioesterase/thiol ester dehydrase-isomerase"/>
    <property type="match status" value="1"/>
</dbReference>
<dbReference type="InterPro" id="IPR003736">
    <property type="entry name" value="PAAI_dom"/>
</dbReference>
<dbReference type="PANTHER" id="PTHR42856:SF1">
    <property type="entry name" value="ACYL-COENZYME A THIOESTERASE PAAI"/>
    <property type="match status" value="1"/>
</dbReference>